<organism evidence="1 2">
    <name type="scientific">Blautia luti</name>
    <dbReference type="NCBI Taxonomy" id="89014"/>
    <lineage>
        <taxon>Bacteria</taxon>
        <taxon>Bacillati</taxon>
        <taxon>Bacillota</taxon>
        <taxon>Clostridia</taxon>
        <taxon>Lachnospirales</taxon>
        <taxon>Lachnospiraceae</taxon>
        <taxon>Blautia</taxon>
    </lineage>
</organism>
<dbReference type="AlphaFoldDB" id="A0A564VXF4"/>
<evidence type="ECO:0000313" key="1">
    <source>
        <dbReference type="EMBL" id="VUX37321.1"/>
    </source>
</evidence>
<evidence type="ECO:0000313" key="2">
    <source>
        <dbReference type="Proteomes" id="UP000408482"/>
    </source>
</evidence>
<dbReference type="EMBL" id="CABHNW010000073">
    <property type="protein sequence ID" value="VUX37321.1"/>
    <property type="molecule type" value="Genomic_DNA"/>
</dbReference>
<dbReference type="RefSeq" id="WP_144093658.1">
    <property type="nucleotide sequence ID" value="NZ_CABHMX010000018.1"/>
</dbReference>
<name>A0A564VXF4_9FIRM</name>
<dbReference type="Proteomes" id="UP000408482">
    <property type="component" value="Unassembled WGS sequence"/>
</dbReference>
<protein>
    <submittedName>
        <fullName evidence="1">Uncharacterized protein</fullName>
    </submittedName>
</protein>
<accession>A0A564VXF4</accession>
<sequence length="121" mass="13102">MTDDIIIDGVTMPTPALSGLTIKKEKIWSNNTGRVANGDMVGDLIAIKYTLEITWPMLSRADAAKIDAAISPAFFSVTFTDPGSNSRITKRFYSNTPSYPVYSYVDGVKTYKGVGATLIGK</sequence>
<reference evidence="1 2" key="1">
    <citation type="submission" date="2019-07" db="EMBL/GenBank/DDBJ databases">
        <authorList>
            <person name="Hibberd C M."/>
            <person name="Gehrig L. J."/>
            <person name="Chang H.-W."/>
            <person name="Venkatesh S."/>
        </authorList>
    </citation>
    <scope>NUCLEOTIDE SEQUENCE [LARGE SCALE GENOMIC DNA]</scope>
    <source>
        <strain evidence="1">Blautia_luti_SSTS_Bg7063</strain>
    </source>
</reference>
<keyword evidence="2" id="KW-1185">Reference proteome</keyword>
<gene>
    <name evidence="1" type="ORF">RSSSTS7063_03121</name>
</gene>
<proteinExistence type="predicted"/>